<organism evidence="5 6">
    <name type="scientific">Candidatus Marsarchaeota G2 archaeon BE_D</name>
    <dbReference type="NCBI Taxonomy" id="1978158"/>
    <lineage>
        <taxon>Archaea</taxon>
        <taxon>Candidatus Marsarchaeota</taxon>
        <taxon>Candidatus Marsarchaeota group 2</taxon>
    </lineage>
</organism>
<dbReference type="GO" id="GO:0051499">
    <property type="term" value="F:D-aminoacyl-tRNA deacylase activity"/>
    <property type="evidence" value="ECO:0007669"/>
    <property type="project" value="UniProtKB-UniRule"/>
</dbReference>
<comment type="function">
    <text evidence="4">D-aminoacyl-tRNA deacylase with broad substrate specificity. By recycling D-aminoacyl-tRNA to D-amino acids and free tRNA molecules, this enzyme counteracts the toxicity associated with the formation of D-aminoacyl-tRNA entities in vivo.</text>
</comment>
<keyword evidence="2 4" id="KW-0378">Hydrolase</keyword>
<evidence type="ECO:0000256" key="3">
    <source>
        <dbReference type="ARBA" id="ARBA00022833"/>
    </source>
</evidence>
<dbReference type="AlphaFoldDB" id="A0A2R6C5I0"/>
<evidence type="ECO:0000256" key="4">
    <source>
        <dbReference type="HAMAP-Rule" id="MF_00562"/>
    </source>
</evidence>
<dbReference type="Proteomes" id="UP000242015">
    <property type="component" value="Unassembled WGS sequence"/>
</dbReference>
<dbReference type="EMBL" id="NEXF01000572">
    <property type="protein sequence ID" value="PSO06172.1"/>
    <property type="molecule type" value="Genomic_DNA"/>
</dbReference>
<comment type="caution">
    <text evidence="5">The sequence shown here is derived from an EMBL/GenBank/DDBJ whole genome shotgun (WGS) entry which is preliminary data.</text>
</comment>
<dbReference type="GO" id="GO:0106026">
    <property type="term" value="F:Gly-tRNA(Ala) deacylase activity"/>
    <property type="evidence" value="ECO:0007669"/>
    <property type="project" value="RHEA"/>
</dbReference>
<evidence type="ECO:0000313" key="5">
    <source>
        <dbReference type="EMBL" id="PSO06172.1"/>
    </source>
</evidence>
<proteinExistence type="inferred from homology"/>
<dbReference type="PANTHER" id="PTHR34667:SF1">
    <property type="entry name" value="D-AMINOACYL-TRNA DEACYLASE"/>
    <property type="match status" value="1"/>
</dbReference>
<sequence>MRISLVFSKTDPASRSMRGALAESDLSGGVLGVFTLGVVELDRELVYAQAEELPEADCYVFLSRHVGSRSCFTLHSTGNPGDEAKLGGSPRTLGVAAPLLSHALLKALTHSSPLPVVYEATHHGPTDIGRPCIFAEIGVSQADWTNAEYARHLVRSLIRALAEYDLPTDRVACCFGGPHYASKFTEYALKQSYCVGHIISKHALRPGDDWLVEAAVRRSEPHPTYALIDWDGLRGEQRRTVIEGVQALGLDVVKL</sequence>
<keyword evidence="3 4" id="KW-0862">Zinc</keyword>
<name>A0A2R6C5I0_9ARCH</name>
<dbReference type="SUPFAM" id="SSF142535">
    <property type="entry name" value="AF0625-like"/>
    <property type="match status" value="1"/>
</dbReference>
<comment type="cofactor">
    <cofactor evidence="4">
        <name>Zn(2+)</name>
        <dbReference type="ChEBI" id="CHEBI:29105"/>
    </cofactor>
    <text evidence="4">Binds 2 Zn(2+) ions per subunit.</text>
</comment>
<dbReference type="PANTHER" id="PTHR34667">
    <property type="entry name" value="D-AMINOACYL-TRNA DEACYLASE"/>
    <property type="match status" value="1"/>
</dbReference>
<reference evidence="5 6" key="1">
    <citation type="submission" date="2017-04" db="EMBL/GenBank/DDBJ databases">
        <title>Novel microbial lineages endemic to geothermal iron-oxide mats fill important gaps in the evolutionary history of Archaea.</title>
        <authorList>
            <person name="Jay Z.J."/>
            <person name="Beam J.P."/>
            <person name="Dlakic M."/>
            <person name="Rusch D.B."/>
            <person name="Kozubal M.A."/>
            <person name="Inskeep W.P."/>
        </authorList>
    </citation>
    <scope>NUCLEOTIDE SEQUENCE [LARGE SCALE GENOMIC DNA]</scope>
    <source>
        <strain evidence="5">BE_D</strain>
    </source>
</reference>
<dbReference type="Gene3D" id="3.40.630.50">
    <property type="entry name" value="AF0625-like"/>
    <property type="match status" value="1"/>
</dbReference>
<dbReference type="GO" id="GO:0019478">
    <property type="term" value="P:D-amino acid catabolic process"/>
    <property type="evidence" value="ECO:0007669"/>
    <property type="project" value="UniProtKB-UniRule"/>
</dbReference>
<dbReference type="PIRSF" id="PIRSF016210">
    <property type="entry name" value="UCP016210"/>
    <property type="match status" value="1"/>
</dbReference>
<comment type="catalytic activity">
    <reaction evidence="4">
        <text>glycyl-tRNA(Ala) + H2O = tRNA(Ala) + glycine + H(+)</text>
        <dbReference type="Rhea" id="RHEA:53744"/>
        <dbReference type="Rhea" id="RHEA-COMP:9657"/>
        <dbReference type="Rhea" id="RHEA-COMP:13640"/>
        <dbReference type="ChEBI" id="CHEBI:15377"/>
        <dbReference type="ChEBI" id="CHEBI:15378"/>
        <dbReference type="ChEBI" id="CHEBI:57305"/>
        <dbReference type="ChEBI" id="CHEBI:78442"/>
        <dbReference type="ChEBI" id="CHEBI:78522"/>
        <dbReference type="EC" id="3.1.1.96"/>
    </reaction>
</comment>
<dbReference type="InterPro" id="IPR007508">
    <property type="entry name" value="DtdA"/>
</dbReference>
<dbReference type="EC" id="3.1.1.96" evidence="4"/>
<gene>
    <name evidence="4" type="primary">dtdA</name>
    <name evidence="5" type="ORF">B9Q04_17405</name>
</gene>
<keyword evidence="1 4" id="KW-0479">Metal-binding</keyword>
<accession>A0A2R6C5I0</accession>
<dbReference type="Gene3D" id="3.40.50.10700">
    <property type="entry name" value="AF0625-like"/>
    <property type="match status" value="1"/>
</dbReference>
<evidence type="ECO:0000313" key="6">
    <source>
        <dbReference type="Proteomes" id="UP000242015"/>
    </source>
</evidence>
<dbReference type="Pfam" id="PF04414">
    <property type="entry name" value="tRNA_deacylase"/>
    <property type="match status" value="1"/>
</dbReference>
<evidence type="ECO:0000256" key="1">
    <source>
        <dbReference type="ARBA" id="ARBA00022723"/>
    </source>
</evidence>
<comment type="similarity">
    <text evidence="4">Belongs to the DtdA deacylase family.</text>
</comment>
<dbReference type="GO" id="GO:0008270">
    <property type="term" value="F:zinc ion binding"/>
    <property type="evidence" value="ECO:0007669"/>
    <property type="project" value="UniProtKB-UniRule"/>
</dbReference>
<comment type="subunit">
    <text evidence="4">Monomer.</text>
</comment>
<dbReference type="HAMAP" id="MF_00562">
    <property type="entry name" value="Deacylase_DtdA"/>
    <property type="match status" value="1"/>
</dbReference>
<dbReference type="InterPro" id="IPR018033">
    <property type="entry name" value="Deacylase_DtdA_archaea"/>
</dbReference>
<protein>
    <recommendedName>
        <fullName evidence="4">D-aminoacyl-tRNA deacylase</fullName>
        <ecNumber evidence="4">3.1.1.96</ecNumber>
    </recommendedName>
</protein>
<comment type="catalytic activity">
    <reaction evidence="4">
        <text>a D-aminoacyl-tRNA + H2O = a tRNA + a D-alpha-amino acid + H(+)</text>
        <dbReference type="Rhea" id="RHEA:13953"/>
        <dbReference type="Rhea" id="RHEA-COMP:10123"/>
        <dbReference type="Rhea" id="RHEA-COMP:10124"/>
        <dbReference type="ChEBI" id="CHEBI:15377"/>
        <dbReference type="ChEBI" id="CHEBI:15378"/>
        <dbReference type="ChEBI" id="CHEBI:59871"/>
        <dbReference type="ChEBI" id="CHEBI:78442"/>
        <dbReference type="ChEBI" id="CHEBI:79333"/>
        <dbReference type="EC" id="3.1.1.96"/>
    </reaction>
</comment>
<evidence type="ECO:0000256" key="2">
    <source>
        <dbReference type="ARBA" id="ARBA00022801"/>
    </source>
</evidence>